<feature type="compositionally biased region" description="Polar residues" evidence="5">
    <location>
        <begin position="122"/>
        <end position="136"/>
    </location>
</feature>
<feature type="compositionally biased region" description="Low complexity" evidence="5">
    <location>
        <begin position="233"/>
        <end position="246"/>
    </location>
</feature>
<dbReference type="SMART" id="SM00249">
    <property type="entry name" value="PHD"/>
    <property type="match status" value="1"/>
</dbReference>
<evidence type="ECO:0000313" key="7">
    <source>
        <dbReference type="EMBL" id="KAK7468392.1"/>
    </source>
</evidence>
<dbReference type="Gene3D" id="3.30.40.10">
    <property type="entry name" value="Zinc/RING finger domain, C3HC4 (zinc finger)"/>
    <property type="match status" value="1"/>
</dbReference>
<feature type="domain" description="PHD-type" evidence="6">
    <location>
        <begin position="641"/>
        <end position="693"/>
    </location>
</feature>
<dbReference type="SUPFAM" id="SSF57903">
    <property type="entry name" value="FYVE/PHD zinc finger"/>
    <property type="match status" value="1"/>
</dbReference>
<feature type="compositionally biased region" description="Basic and acidic residues" evidence="5">
    <location>
        <begin position="29"/>
        <end position="44"/>
    </location>
</feature>
<sequence length="909" mass="100391">MFPLQDQAPVQNGVQAKQTQQIQPSTPKKTSETSHRVHKSKETAEMMGPSGTSDSSNAVAILGQYAHLPTPQSPNNFAQYIVGGLPNTPESPMAHGSYSSLAKAPALSERLAPQNFPERSPPRSQQIMTPESSPFVQRTLPPKDATPTPHFNVLVSSFESPTRNSSSLVTVESVVDFTTFRKTPSPSPTHSSSLSSPFVAKAFVADKSRPRNASNSPPSFPSVPLRAEEPFDSRSSTRSNVVSTSITSPSISPVASVIPIRPSSSEQVISVTSAGGEMVRIRQAMQAEQFELESRRPDYLKRMKRTLSEADPNAFVEDDGTRESNRFGAVGIMDSPVKGRRIKLFQETSEESFEESLMAGGYGRYRTAEWVRQPQPIALATPGTTGPPNVITRLEETQSDEPPPPPTERELRKQKRLAAFRSENAASSSKLYPVELEGKGRVLLDAPSDQIGDIEFVALGGKKRTGGAKRKKKTEPTAKERRAIAAAAAAEESLVKPNWPDSEFPWRLRTEERTEQAKAEEEERLKWIERFLDRDTDEEDDAEGGNTGFAAREEEDVIPSTQWGLVYEADDEPPRPFRGGRGKMVPLAGDPDDDVPRTRKRNAYFPSDPADARAALMSKRSVRALSYRQYRRQRKDDDDEEVLCICRGRDDGRELVQCDACKMWYHLECIGIRNIAELGREEDPWYCHQCDTDDGDAMDNGSKQDFVPTREPTFAPTEPRVIRPANQSFFSSPLQDSPGASWNPSSSRTLQTPTRGHVESRDTLLSSGSTAYTTASSRGFPTTPRHHSSHGRVYAQTTPGGPFDAYDESSFDPTSTPSRGIKFGAPFTTPKNMFSPRPFHTPSRPNVRPPGSAFGAPGFLSSALDDRGNDYSPYGRYDDSPIRRAKSTEAPKARRIFEPSASSREMQLE</sequence>
<dbReference type="InterPro" id="IPR019787">
    <property type="entry name" value="Znf_PHD-finger"/>
</dbReference>
<feature type="region of interest" description="Disordered" evidence="5">
    <location>
        <begin position="568"/>
        <end position="598"/>
    </location>
</feature>
<dbReference type="EMBL" id="JBANRG010000003">
    <property type="protein sequence ID" value="KAK7468392.1"/>
    <property type="molecule type" value="Genomic_DNA"/>
</dbReference>
<feature type="region of interest" description="Disordered" evidence="5">
    <location>
        <begin position="378"/>
        <end position="413"/>
    </location>
</feature>
<comment type="caution">
    <text evidence="7">The sequence shown here is derived from an EMBL/GenBank/DDBJ whole genome shotgun (WGS) entry which is preliminary data.</text>
</comment>
<keyword evidence="8" id="KW-1185">Reference proteome</keyword>
<feature type="compositionally biased region" description="Polar residues" evidence="5">
    <location>
        <begin position="900"/>
        <end position="909"/>
    </location>
</feature>
<organism evidence="7 8">
    <name type="scientific">Marasmiellus scandens</name>
    <dbReference type="NCBI Taxonomy" id="2682957"/>
    <lineage>
        <taxon>Eukaryota</taxon>
        <taxon>Fungi</taxon>
        <taxon>Dikarya</taxon>
        <taxon>Basidiomycota</taxon>
        <taxon>Agaricomycotina</taxon>
        <taxon>Agaricomycetes</taxon>
        <taxon>Agaricomycetidae</taxon>
        <taxon>Agaricales</taxon>
        <taxon>Marasmiineae</taxon>
        <taxon>Omphalotaceae</taxon>
        <taxon>Marasmiellus</taxon>
    </lineage>
</organism>
<feature type="compositionally biased region" description="Basic and acidic residues" evidence="5">
    <location>
        <begin position="876"/>
        <end position="897"/>
    </location>
</feature>
<dbReference type="InterPro" id="IPR001965">
    <property type="entry name" value="Znf_PHD"/>
</dbReference>
<dbReference type="PROSITE" id="PS01359">
    <property type="entry name" value="ZF_PHD_1"/>
    <property type="match status" value="1"/>
</dbReference>
<evidence type="ECO:0000256" key="2">
    <source>
        <dbReference type="ARBA" id="ARBA00022771"/>
    </source>
</evidence>
<feature type="compositionally biased region" description="Polar residues" evidence="5">
    <location>
        <begin position="728"/>
        <end position="754"/>
    </location>
</feature>
<keyword evidence="2 4" id="KW-0863">Zinc-finger</keyword>
<name>A0ABR1K1Z5_9AGAR</name>
<evidence type="ECO:0000256" key="1">
    <source>
        <dbReference type="ARBA" id="ARBA00022723"/>
    </source>
</evidence>
<reference evidence="7 8" key="1">
    <citation type="submission" date="2024-01" db="EMBL/GenBank/DDBJ databases">
        <title>A draft genome for the cacao thread blight pathogen Marasmiellus scandens.</title>
        <authorList>
            <person name="Baruah I.K."/>
            <person name="Leung J."/>
            <person name="Bukari Y."/>
            <person name="Amoako-Attah I."/>
            <person name="Meinhardt L.W."/>
            <person name="Bailey B.A."/>
            <person name="Cohen S.P."/>
        </authorList>
    </citation>
    <scope>NUCLEOTIDE SEQUENCE [LARGE SCALE GENOMIC DNA]</scope>
    <source>
        <strain evidence="7 8">GH-19</strain>
    </source>
</reference>
<keyword evidence="1" id="KW-0479">Metal-binding</keyword>
<protein>
    <recommendedName>
        <fullName evidence="6">PHD-type domain-containing protein</fullName>
    </recommendedName>
</protein>
<dbReference type="Pfam" id="PF00628">
    <property type="entry name" value="PHD"/>
    <property type="match status" value="1"/>
</dbReference>
<dbReference type="CDD" id="cd15522">
    <property type="entry name" value="PHD_TAF3"/>
    <property type="match status" value="1"/>
</dbReference>
<dbReference type="PROSITE" id="PS50016">
    <property type="entry name" value="ZF_PHD_2"/>
    <property type="match status" value="1"/>
</dbReference>
<dbReference type="Proteomes" id="UP001498398">
    <property type="component" value="Unassembled WGS sequence"/>
</dbReference>
<proteinExistence type="predicted"/>
<accession>A0ABR1K1Z5</accession>
<gene>
    <name evidence="7" type="ORF">VKT23_002908</name>
</gene>
<dbReference type="InterPro" id="IPR013083">
    <property type="entry name" value="Znf_RING/FYVE/PHD"/>
</dbReference>
<evidence type="ECO:0000313" key="8">
    <source>
        <dbReference type="Proteomes" id="UP001498398"/>
    </source>
</evidence>
<keyword evidence="3" id="KW-0862">Zinc</keyword>
<feature type="region of interest" description="Disordered" evidence="5">
    <location>
        <begin position="535"/>
        <end position="555"/>
    </location>
</feature>
<feature type="region of interest" description="Disordered" evidence="5">
    <location>
        <begin position="208"/>
        <end position="246"/>
    </location>
</feature>
<feature type="region of interest" description="Disordered" evidence="5">
    <location>
        <begin position="728"/>
        <end position="909"/>
    </location>
</feature>
<feature type="region of interest" description="Disordered" evidence="5">
    <location>
        <begin position="1"/>
        <end position="56"/>
    </location>
</feature>
<feature type="region of interest" description="Disordered" evidence="5">
    <location>
        <begin position="85"/>
        <end position="148"/>
    </location>
</feature>
<dbReference type="InterPro" id="IPR019786">
    <property type="entry name" value="Zinc_finger_PHD-type_CS"/>
</dbReference>
<feature type="compositionally biased region" description="Low complexity" evidence="5">
    <location>
        <begin position="763"/>
        <end position="777"/>
    </location>
</feature>
<dbReference type="InterPro" id="IPR011011">
    <property type="entry name" value="Znf_FYVE_PHD"/>
</dbReference>
<feature type="compositionally biased region" description="Polar residues" evidence="5">
    <location>
        <begin position="8"/>
        <end position="28"/>
    </location>
</feature>
<evidence type="ECO:0000256" key="5">
    <source>
        <dbReference type="SAM" id="MobiDB-lite"/>
    </source>
</evidence>
<evidence type="ECO:0000256" key="4">
    <source>
        <dbReference type="PROSITE-ProRule" id="PRU00146"/>
    </source>
</evidence>
<evidence type="ECO:0000256" key="3">
    <source>
        <dbReference type="ARBA" id="ARBA00022833"/>
    </source>
</evidence>
<evidence type="ECO:0000259" key="6">
    <source>
        <dbReference type="PROSITE" id="PS50016"/>
    </source>
</evidence>